<sequence length="559" mass="60788">MMITELSSYRRQIGCHHNRQLPTSNIHRNSAARNDETTARTVPSRCMPLLITGLLLTSQIAQALAAPPTVARGQHGPPSRGAGALRTVRQTAAAHSPSKSYAPAAPALGVGHAPEPPVFPSRLDRNSVLAGLDLFSHPGEAQAPPARAAARKKRDFLRTPSLISFPGCDASGRLNLTAPASQCRDVTVSQCPARHLDEAAASPARLPFSLAQAAKEGDLGCVNACLRAGTAVDQRDENNYTPLQLAITHGHFAVVDTLLSHNASLAVVTRDKNATVLHLAAHAGCPEVLLLLTDVDRGLVNQKDSCGWTPLMIATQWPDPTLCSTLLNVTGINVNLTNAYHQSALWLATAHGSKKVFDRLLQCQDVDVNIADIYNNTALMEVVKKGKNYRLNQLLNNTSIDINRQNNWHKTALMLAIEHNKPRMFDSLLAAKGQNLSLHGWHGETALHMAVKSGNLSYVQKLMAKSTDEINATDYDDNTALHMAAYADEPAIVEQLLTAKNINVMLTNRHGKDALHWATKSTEAYWVLRNYTKQHQLGPIDDVTDDEIALDLRWATPDP</sequence>
<dbReference type="AlphaFoldDB" id="W0HVW1"/>
<dbReference type="PROSITE" id="PS50297">
    <property type="entry name" value="ANK_REP_REGION"/>
    <property type="match status" value="2"/>
</dbReference>
<dbReference type="PANTHER" id="PTHR24198">
    <property type="entry name" value="ANKYRIN REPEAT AND PROTEIN KINASE DOMAIN-CONTAINING PROTEIN"/>
    <property type="match status" value="1"/>
</dbReference>
<evidence type="ECO:0000256" key="1">
    <source>
        <dbReference type="ARBA" id="ARBA00022737"/>
    </source>
</evidence>
<feature type="repeat" description="ANK" evidence="3">
    <location>
        <begin position="238"/>
        <end position="270"/>
    </location>
</feature>
<evidence type="ECO:0000313" key="6">
    <source>
        <dbReference type="Proteomes" id="UP000019028"/>
    </source>
</evidence>
<dbReference type="Pfam" id="PF12796">
    <property type="entry name" value="Ank_2"/>
    <property type="match status" value="2"/>
</dbReference>
<keyword evidence="2 3" id="KW-0040">ANK repeat</keyword>
<dbReference type="RefSeq" id="WP_071882004.1">
    <property type="nucleotide sequence ID" value="NZ_CP006569.1"/>
</dbReference>
<dbReference type="Gene3D" id="1.25.40.20">
    <property type="entry name" value="Ankyrin repeat-containing domain"/>
    <property type="match status" value="3"/>
</dbReference>
<dbReference type="SUPFAM" id="SSF48403">
    <property type="entry name" value="Ankyrin repeat"/>
    <property type="match status" value="2"/>
</dbReference>
<feature type="compositionally biased region" description="Low complexity" evidence="4">
    <location>
        <begin position="92"/>
        <end position="107"/>
    </location>
</feature>
<dbReference type="PROSITE" id="PS50088">
    <property type="entry name" value="ANK_REPEAT"/>
    <property type="match status" value="2"/>
</dbReference>
<name>W0HVW1_9GAMM</name>
<dbReference type="HOGENOM" id="CLU_493230_0_0_6"/>
<evidence type="ECO:0000256" key="2">
    <source>
        <dbReference type="ARBA" id="ARBA00023043"/>
    </source>
</evidence>
<feature type="repeat" description="ANK" evidence="3">
    <location>
        <begin position="442"/>
        <end position="475"/>
    </location>
</feature>
<evidence type="ECO:0000256" key="4">
    <source>
        <dbReference type="SAM" id="MobiDB-lite"/>
    </source>
</evidence>
<dbReference type="Pfam" id="PF00023">
    <property type="entry name" value="Ank"/>
    <property type="match status" value="2"/>
</dbReference>
<dbReference type="OrthoDB" id="4539621at2"/>
<dbReference type="EMBL" id="CP006569">
    <property type="protein sequence ID" value="AHF76293.1"/>
    <property type="molecule type" value="Genomic_DNA"/>
</dbReference>
<evidence type="ECO:0000256" key="3">
    <source>
        <dbReference type="PROSITE-ProRule" id="PRU00023"/>
    </source>
</evidence>
<keyword evidence="1" id="KW-0677">Repeat</keyword>
<dbReference type="Proteomes" id="UP000019028">
    <property type="component" value="Chromosome"/>
</dbReference>
<protein>
    <submittedName>
        <fullName evidence="5">Putative ankyrin repeat domain protein</fullName>
    </submittedName>
</protein>
<reference evidence="5 6" key="1">
    <citation type="journal article" date="2014" name="Genome Biol. Evol.">
        <title>Genome degeneration and adaptation in a nascent stage of symbiosis.</title>
        <authorList>
            <person name="Oakeson K.F."/>
            <person name="Gil R."/>
            <person name="Clayton A.L."/>
            <person name="Dunn D.M."/>
            <person name="von Niederhausern A.C."/>
            <person name="Hamil C."/>
            <person name="Aoyagi A."/>
            <person name="Duval B."/>
            <person name="Baca A."/>
            <person name="Silva F.J."/>
            <person name="Vallier A."/>
            <person name="Jackson D.G."/>
            <person name="Latorre A."/>
            <person name="Weiss R.B."/>
            <person name="Heddi A."/>
            <person name="Moya A."/>
            <person name="Dale C."/>
        </authorList>
    </citation>
    <scope>NUCLEOTIDE SEQUENCE [LARGE SCALE GENOMIC DNA]</scope>
    <source>
        <strain evidence="5 6">HS1</strain>
    </source>
</reference>
<organism evidence="5 6">
    <name type="scientific">Sodalis praecaptivus</name>
    <dbReference type="NCBI Taxonomy" id="1239307"/>
    <lineage>
        <taxon>Bacteria</taxon>
        <taxon>Pseudomonadati</taxon>
        <taxon>Pseudomonadota</taxon>
        <taxon>Gammaproteobacteria</taxon>
        <taxon>Enterobacterales</taxon>
        <taxon>Bruguierivoracaceae</taxon>
        <taxon>Sodalis</taxon>
    </lineage>
</organism>
<dbReference type="PATRIC" id="fig|1239307.3.peg.1316"/>
<evidence type="ECO:0000313" key="5">
    <source>
        <dbReference type="EMBL" id="AHF76293.1"/>
    </source>
</evidence>
<gene>
    <name evidence="5" type="ORF">Sant_1224</name>
</gene>
<accession>W0HVW1</accession>
<feature type="region of interest" description="Disordered" evidence="4">
    <location>
        <begin position="89"/>
        <end position="109"/>
    </location>
</feature>
<dbReference type="PANTHER" id="PTHR24198:SF165">
    <property type="entry name" value="ANKYRIN REPEAT-CONTAINING PROTEIN-RELATED"/>
    <property type="match status" value="1"/>
</dbReference>
<keyword evidence="6" id="KW-1185">Reference proteome</keyword>
<dbReference type="InterPro" id="IPR036770">
    <property type="entry name" value="Ankyrin_rpt-contain_sf"/>
</dbReference>
<dbReference type="SMART" id="SM00248">
    <property type="entry name" value="ANK"/>
    <property type="match status" value="8"/>
</dbReference>
<proteinExistence type="predicted"/>
<dbReference type="KEGG" id="sod:Sant_1224"/>
<dbReference type="InterPro" id="IPR002110">
    <property type="entry name" value="Ankyrin_rpt"/>
</dbReference>